<sequence length="110" mass="12970">MLQKLLFTVALASACAYNLGPPCLPQRVNYDVHYPCLERPGQEEYYDRMRLLRGEPSSFARTGFYDELFRIGNTRAWQGKFIYEPTYGYNPNLPKNGPYWVYRYSNFFAD</sequence>
<evidence type="ECO:0000256" key="1">
    <source>
        <dbReference type="SAM" id="SignalP"/>
    </source>
</evidence>
<feature type="chain" id="PRO_5001492885" evidence="1">
    <location>
        <begin position="17"/>
        <end position="110"/>
    </location>
</feature>
<feature type="signal peptide" evidence="1">
    <location>
        <begin position="1"/>
        <end position="16"/>
    </location>
</feature>
<reference evidence="3" key="1">
    <citation type="journal article" date="2015" name="Nat. Genet.">
        <title>The genome and transcriptome of the zoonotic hookworm Ancylostoma ceylanicum identify infection-specific gene families.</title>
        <authorList>
            <person name="Schwarz E.M."/>
            <person name="Hu Y."/>
            <person name="Antoshechkin I."/>
            <person name="Miller M.M."/>
            <person name="Sternberg P.W."/>
            <person name="Aroian R.V."/>
        </authorList>
    </citation>
    <scope>NUCLEOTIDE SEQUENCE</scope>
    <source>
        <strain evidence="3">HY135</strain>
    </source>
</reference>
<organism evidence="2 3">
    <name type="scientific">Ancylostoma ceylanicum</name>
    <dbReference type="NCBI Taxonomy" id="53326"/>
    <lineage>
        <taxon>Eukaryota</taxon>
        <taxon>Metazoa</taxon>
        <taxon>Ecdysozoa</taxon>
        <taxon>Nematoda</taxon>
        <taxon>Chromadorea</taxon>
        <taxon>Rhabditida</taxon>
        <taxon>Rhabditina</taxon>
        <taxon>Rhabditomorpha</taxon>
        <taxon>Strongyloidea</taxon>
        <taxon>Ancylostomatidae</taxon>
        <taxon>Ancylostomatinae</taxon>
        <taxon>Ancylostoma</taxon>
    </lineage>
</organism>
<name>A0A016UZC6_9BILA</name>
<comment type="caution">
    <text evidence="2">The sequence shown here is derived from an EMBL/GenBank/DDBJ whole genome shotgun (WGS) entry which is preliminary data.</text>
</comment>
<dbReference type="Proteomes" id="UP000024635">
    <property type="component" value="Unassembled WGS sequence"/>
</dbReference>
<dbReference type="OrthoDB" id="5819611at2759"/>
<dbReference type="AlphaFoldDB" id="A0A016UZC6"/>
<proteinExistence type="predicted"/>
<dbReference type="EMBL" id="JARK01001359">
    <property type="protein sequence ID" value="EYC19828.1"/>
    <property type="molecule type" value="Genomic_DNA"/>
</dbReference>
<dbReference type="PROSITE" id="PS51257">
    <property type="entry name" value="PROKAR_LIPOPROTEIN"/>
    <property type="match status" value="1"/>
</dbReference>
<gene>
    <name evidence="2" type="primary">Acey_s0023.g741</name>
    <name evidence="2" type="synonym">Acey-F53F4.15</name>
    <name evidence="2" type="ORF">Y032_0023g741</name>
</gene>
<keyword evidence="3" id="KW-1185">Reference proteome</keyword>
<keyword evidence="1" id="KW-0732">Signal</keyword>
<accession>A0A016UZC6</accession>
<evidence type="ECO:0000313" key="2">
    <source>
        <dbReference type="EMBL" id="EYC19828.1"/>
    </source>
</evidence>
<evidence type="ECO:0000313" key="3">
    <source>
        <dbReference type="Proteomes" id="UP000024635"/>
    </source>
</evidence>
<protein>
    <submittedName>
        <fullName evidence="2">Uncharacterized protein</fullName>
    </submittedName>
</protein>